<proteinExistence type="predicted"/>
<name>A0A6N4SPX1_CYTH3</name>
<gene>
    <name evidence="2" type="ordered locus">CHU_1093</name>
</gene>
<evidence type="ECO:0000313" key="3">
    <source>
        <dbReference type="Proteomes" id="UP000001822"/>
    </source>
</evidence>
<dbReference type="AlphaFoldDB" id="A0A6N4SPX1"/>
<feature type="compositionally biased region" description="Basic and acidic residues" evidence="1">
    <location>
        <begin position="58"/>
        <end position="72"/>
    </location>
</feature>
<organism evidence="2 3">
    <name type="scientific">Cytophaga hutchinsonii (strain ATCC 33406 / DSM 1761 / CIP 103989 / NBRC 15051 / NCIMB 9469 / D465)</name>
    <dbReference type="NCBI Taxonomy" id="269798"/>
    <lineage>
        <taxon>Bacteria</taxon>
        <taxon>Pseudomonadati</taxon>
        <taxon>Bacteroidota</taxon>
        <taxon>Cytophagia</taxon>
        <taxon>Cytophagales</taxon>
        <taxon>Cytophagaceae</taxon>
        <taxon>Cytophaga</taxon>
    </lineage>
</organism>
<evidence type="ECO:0000313" key="2">
    <source>
        <dbReference type="EMBL" id="ABG58370.1"/>
    </source>
</evidence>
<dbReference type="KEGG" id="chu:CHU_1093"/>
<protein>
    <submittedName>
        <fullName evidence="2">Uncharacterized protein</fullName>
    </submittedName>
</protein>
<feature type="compositionally biased region" description="Basic and acidic residues" evidence="1">
    <location>
        <begin position="1"/>
        <end position="31"/>
    </location>
</feature>
<keyword evidence="3" id="KW-1185">Reference proteome</keyword>
<reference evidence="2 3" key="1">
    <citation type="journal article" date="2007" name="Appl. Environ. Microbiol.">
        <title>Genome sequence of the cellulolytic gliding bacterium Cytophaga hutchinsonii.</title>
        <authorList>
            <person name="Xie G."/>
            <person name="Bruce D.C."/>
            <person name="Challacombe J.F."/>
            <person name="Chertkov O."/>
            <person name="Detter J.C."/>
            <person name="Gilna P."/>
            <person name="Han C.S."/>
            <person name="Lucas S."/>
            <person name="Misra M."/>
            <person name="Myers G.L."/>
            <person name="Richardson P."/>
            <person name="Tapia R."/>
            <person name="Thayer N."/>
            <person name="Thompson L.S."/>
            <person name="Brettin T.S."/>
            <person name="Henrissat B."/>
            <person name="Wilson D.B."/>
            <person name="McBride M.J."/>
        </authorList>
    </citation>
    <scope>NUCLEOTIDE SEQUENCE [LARGE SCALE GENOMIC DNA]</scope>
    <source>
        <strain evidence="3">ATCC 33406 / DSM 1761 / CIP 103989 / NBRC 15051 / NCIMB 9469 / D465</strain>
    </source>
</reference>
<dbReference type="RefSeq" id="WP_011584485.1">
    <property type="nucleotide sequence ID" value="NC_008255.1"/>
</dbReference>
<sequence>MKTQNNKEPKKPAATKDKLENKDQKNTDKKAASQNDIGMHEFDEDLTTEIRMTPQPFDKAKPVIRDNETDGL</sequence>
<accession>A0A6N4SPX1</accession>
<evidence type="ECO:0000256" key="1">
    <source>
        <dbReference type="SAM" id="MobiDB-lite"/>
    </source>
</evidence>
<dbReference type="Proteomes" id="UP000001822">
    <property type="component" value="Chromosome"/>
</dbReference>
<feature type="region of interest" description="Disordered" evidence="1">
    <location>
        <begin position="1"/>
        <end position="72"/>
    </location>
</feature>
<dbReference type="EMBL" id="CP000383">
    <property type="protein sequence ID" value="ABG58370.1"/>
    <property type="molecule type" value="Genomic_DNA"/>
</dbReference>